<accession>A0ABN1CPY4</accession>
<sequence>MRQYRLPAVFMRGGTSKGLMLHRRDLPPDRRAWAPLFLAAMGSPDPFGRQLDGMGGGLSSLSKVCVIGPSSRSDADVDYTFAQVQIKSAHVDFRPNCGNMSSAVGPFAVDEGLVRVQGDEAVVRIHNTNTGKIIVARFGMDEGLAAVEGGLAIPGVAGTGAPLHLDFLDPAGATTGRLLPTGNVADMLEIPGFGPVRASMVDASNACVFVRAADLGLLGDEAPAAIEADARLMARLQAIRVAASIRMGVAVDEAAATASTAVPFVAFVAPCADGSAADFQARVLSNGQAHRALPLGVSVCLATAARLEGSVVHGVCGAVHGRDLRIAMPSGVLPVTAVVHRDADGAWNVERGGFYRTQRRLFEGTLLLRHPPPA</sequence>
<comment type="similarity">
    <text evidence="1">Belongs to the PrpF family.</text>
</comment>
<evidence type="ECO:0000256" key="1">
    <source>
        <dbReference type="ARBA" id="ARBA00007673"/>
    </source>
</evidence>
<dbReference type="Proteomes" id="UP001501706">
    <property type="component" value="Unassembled WGS sequence"/>
</dbReference>
<dbReference type="InterPro" id="IPR007400">
    <property type="entry name" value="PrpF-like"/>
</dbReference>
<reference evidence="3 4" key="1">
    <citation type="journal article" date="2019" name="Int. J. Syst. Evol. Microbiol.">
        <title>The Global Catalogue of Microorganisms (GCM) 10K type strain sequencing project: providing services to taxonomists for standard genome sequencing and annotation.</title>
        <authorList>
            <consortium name="The Broad Institute Genomics Platform"/>
            <consortium name="The Broad Institute Genome Sequencing Center for Infectious Disease"/>
            <person name="Wu L."/>
            <person name="Ma J."/>
        </authorList>
    </citation>
    <scope>NUCLEOTIDE SEQUENCE [LARGE SCALE GENOMIC DNA]</scope>
    <source>
        <strain evidence="3 4">JCM 14330</strain>
    </source>
</reference>
<dbReference type="GO" id="GO:0016853">
    <property type="term" value="F:isomerase activity"/>
    <property type="evidence" value="ECO:0007669"/>
    <property type="project" value="UniProtKB-KW"/>
</dbReference>
<dbReference type="PANTHER" id="PTHR43709">
    <property type="entry name" value="ACONITATE ISOMERASE-RELATED"/>
    <property type="match status" value="1"/>
</dbReference>
<dbReference type="PANTHER" id="PTHR43709:SF2">
    <property type="entry name" value="DUF453 DOMAIN PROTEIN (AFU_ORTHOLOGUE AFUA_6G00360)"/>
    <property type="match status" value="1"/>
</dbReference>
<organism evidence="3 4">
    <name type="scientific">Pigmentiphaga daeguensis</name>
    <dbReference type="NCBI Taxonomy" id="414049"/>
    <lineage>
        <taxon>Bacteria</taxon>
        <taxon>Pseudomonadati</taxon>
        <taxon>Pseudomonadota</taxon>
        <taxon>Betaproteobacteria</taxon>
        <taxon>Burkholderiales</taxon>
        <taxon>Alcaligenaceae</taxon>
        <taxon>Pigmentiphaga</taxon>
    </lineage>
</organism>
<dbReference type="EMBL" id="BAAAEN010000022">
    <property type="protein sequence ID" value="GAA0523463.1"/>
    <property type="molecule type" value="Genomic_DNA"/>
</dbReference>
<name>A0ABN1CPY4_9BURK</name>
<evidence type="ECO:0000256" key="2">
    <source>
        <dbReference type="ARBA" id="ARBA00023235"/>
    </source>
</evidence>
<proteinExistence type="inferred from homology"/>
<dbReference type="Pfam" id="PF04303">
    <property type="entry name" value="PrpF"/>
    <property type="match status" value="1"/>
</dbReference>
<evidence type="ECO:0000313" key="4">
    <source>
        <dbReference type="Proteomes" id="UP001501706"/>
    </source>
</evidence>
<dbReference type="SUPFAM" id="SSF54506">
    <property type="entry name" value="Diaminopimelate epimerase-like"/>
    <property type="match status" value="2"/>
</dbReference>
<protein>
    <submittedName>
        <fullName evidence="3">2-methylaconitate cis-trans isomerase PrpF</fullName>
    </submittedName>
</protein>
<keyword evidence="2 3" id="KW-0413">Isomerase</keyword>
<comment type="caution">
    <text evidence="3">The sequence shown here is derived from an EMBL/GenBank/DDBJ whole genome shotgun (WGS) entry which is preliminary data.</text>
</comment>
<gene>
    <name evidence="3" type="primary">prpF_4</name>
    <name evidence="3" type="ORF">GCM10009097_46270</name>
</gene>
<keyword evidence="4" id="KW-1185">Reference proteome</keyword>
<evidence type="ECO:0000313" key="3">
    <source>
        <dbReference type="EMBL" id="GAA0523463.1"/>
    </source>
</evidence>
<dbReference type="RefSeq" id="WP_279816080.1">
    <property type="nucleotide sequence ID" value="NZ_BAAAEN010000022.1"/>
</dbReference>
<dbReference type="Gene3D" id="3.10.310.10">
    <property type="entry name" value="Diaminopimelate Epimerase, Chain A, domain 1"/>
    <property type="match status" value="2"/>
</dbReference>